<evidence type="ECO:0000313" key="8">
    <source>
        <dbReference type="Proteomes" id="UP000318394"/>
    </source>
</evidence>
<keyword evidence="6" id="KW-0255">Endonuclease</keyword>
<dbReference type="EMBL" id="VAJB01000074">
    <property type="protein sequence ID" value="TRB71078.1"/>
    <property type="molecule type" value="Genomic_DNA"/>
</dbReference>
<dbReference type="EMBL" id="VAJI01000075">
    <property type="protein sequence ID" value="TRB33439.1"/>
    <property type="molecule type" value="Genomic_DNA"/>
</dbReference>
<dbReference type="InterPro" id="IPR051212">
    <property type="entry name" value="Type-I_RE_S_subunit"/>
</dbReference>
<dbReference type="CDD" id="cd17262">
    <property type="entry name" value="RMtype1_S_Aco12261I-TRD2-CR2"/>
    <property type="match status" value="1"/>
</dbReference>
<feature type="domain" description="Type I restriction modification DNA specificity" evidence="4">
    <location>
        <begin position="45"/>
        <end position="171"/>
    </location>
</feature>
<protein>
    <submittedName>
        <fullName evidence="6">Restriction endonuclease subunit S</fullName>
    </submittedName>
</protein>
<dbReference type="Proteomes" id="UP000315164">
    <property type="component" value="Unassembled WGS sequence"/>
</dbReference>
<comment type="caution">
    <text evidence="6">The sequence shown here is derived from an EMBL/GenBank/DDBJ whole genome shotgun (WGS) entry which is preliminary data.</text>
</comment>
<gene>
    <name evidence="6" type="ORF">FEA53_13780</name>
    <name evidence="5" type="ORF">FEB89_13715</name>
</gene>
<dbReference type="SUPFAM" id="SSF116734">
    <property type="entry name" value="DNA methylase specificity domain"/>
    <property type="match status" value="1"/>
</dbReference>
<dbReference type="InterPro" id="IPR000055">
    <property type="entry name" value="Restrct_endonuc_typeI_TRD"/>
</dbReference>
<evidence type="ECO:0000256" key="2">
    <source>
        <dbReference type="ARBA" id="ARBA00022747"/>
    </source>
</evidence>
<proteinExistence type="inferred from homology"/>
<name>A0A547DKS6_MANHA</name>
<keyword evidence="6" id="KW-0378">Hydrolase</keyword>
<accession>A0A547DKS6</accession>
<dbReference type="AlphaFoldDB" id="A0A547DKS6"/>
<dbReference type="GO" id="GO:0003677">
    <property type="term" value="F:DNA binding"/>
    <property type="evidence" value="ECO:0007669"/>
    <property type="project" value="UniProtKB-KW"/>
</dbReference>
<keyword evidence="2" id="KW-0680">Restriction system</keyword>
<organism evidence="6 7">
    <name type="scientific">Mannheimia haemolytica</name>
    <name type="common">Pasteurella haemolytica</name>
    <dbReference type="NCBI Taxonomy" id="75985"/>
    <lineage>
        <taxon>Bacteria</taxon>
        <taxon>Pseudomonadati</taxon>
        <taxon>Pseudomonadota</taxon>
        <taxon>Gammaproteobacteria</taxon>
        <taxon>Pasteurellales</taxon>
        <taxon>Pasteurellaceae</taxon>
        <taxon>Mannheimia</taxon>
    </lineage>
</organism>
<dbReference type="InterPro" id="IPR044946">
    <property type="entry name" value="Restrct_endonuc_typeI_TRD_sf"/>
</dbReference>
<keyword evidence="3" id="KW-0238">DNA-binding</keyword>
<dbReference type="PANTHER" id="PTHR43140">
    <property type="entry name" value="TYPE-1 RESTRICTION ENZYME ECOKI SPECIFICITY PROTEIN"/>
    <property type="match status" value="1"/>
</dbReference>
<evidence type="ECO:0000259" key="4">
    <source>
        <dbReference type="Pfam" id="PF01420"/>
    </source>
</evidence>
<keyword evidence="8" id="KW-1185">Reference proteome</keyword>
<feature type="non-terminal residue" evidence="6">
    <location>
        <position position="1"/>
    </location>
</feature>
<evidence type="ECO:0000256" key="1">
    <source>
        <dbReference type="ARBA" id="ARBA00010923"/>
    </source>
</evidence>
<comment type="similarity">
    <text evidence="1">Belongs to the type-I restriction system S methylase family.</text>
</comment>
<sequence>AGQERCIADEVPFEIPQNWIWVRLENYSLNHDRRRKPVSVAQRSQQNKLYDYYGATGAIDKVASYIFDGKFILIGEDGGNFFTKKDVAFIVEGKFWANNHVHVLSVDFNLEKYFCYYLNALNLPSMGLINGIAVPKLNQRNLNSILIAIPPISEQHRIVEKIEKLFSEIEKF</sequence>
<dbReference type="GO" id="GO:0004519">
    <property type="term" value="F:endonuclease activity"/>
    <property type="evidence" value="ECO:0007669"/>
    <property type="project" value="UniProtKB-KW"/>
</dbReference>
<dbReference type="Gene3D" id="3.90.220.20">
    <property type="entry name" value="DNA methylase specificity domains"/>
    <property type="match status" value="1"/>
</dbReference>
<evidence type="ECO:0000313" key="5">
    <source>
        <dbReference type="EMBL" id="TRB33439.1"/>
    </source>
</evidence>
<keyword evidence="6" id="KW-0540">Nuclease</keyword>
<evidence type="ECO:0000256" key="3">
    <source>
        <dbReference type="ARBA" id="ARBA00023125"/>
    </source>
</evidence>
<dbReference type="PANTHER" id="PTHR43140:SF1">
    <property type="entry name" value="TYPE I RESTRICTION ENZYME ECOKI SPECIFICITY SUBUNIT"/>
    <property type="match status" value="1"/>
</dbReference>
<reference evidence="7 8" key="1">
    <citation type="journal article" date="2019" name="Vet. Microbiol.">
        <title>Genetic characterization of susceptible and multi-drug resistant Mannheimia haemolytica isolated from high-risk stocker calves prior to and after antimicrobial metaphylaxis.</title>
        <authorList>
            <person name="Snyder E.R."/>
            <person name="Alvarez-Narvaez S."/>
            <person name="Credille B.C."/>
        </authorList>
    </citation>
    <scope>NUCLEOTIDE SEQUENCE [LARGE SCALE GENOMIC DNA]</scope>
    <source>
        <strain evidence="6 7">UGA-R5-128-1</strain>
        <strain evidence="5 8">UGA-R7-163-1</strain>
    </source>
</reference>
<evidence type="ECO:0000313" key="7">
    <source>
        <dbReference type="Proteomes" id="UP000315164"/>
    </source>
</evidence>
<dbReference type="GO" id="GO:0009307">
    <property type="term" value="P:DNA restriction-modification system"/>
    <property type="evidence" value="ECO:0007669"/>
    <property type="project" value="UniProtKB-KW"/>
</dbReference>
<dbReference type="Proteomes" id="UP000318394">
    <property type="component" value="Unassembled WGS sequence"/>
</dbReference>
<dbReference type="Pfam" id="PF01420">
    <property type="entry name" value="Methylase_S"/>
    <property type="match status" value="1"/>
</dbReference>
<dbReference type="RefSeq" id="WP_178384046.1">
    <property type="nucleotide sequence ID" value="NZ_JBDJJM010000003.1"/>
</dbReference>
<evidence type="ECO:0000313" key="6">
    <source>
        <dbReference type="EMBL" id="TRB71078.1"/>
    </source>
</evidence>